<evidence type="ECO:0000256" key="2">
    <source>
        <dbReference type="ARBA" id="ARBA00008335"/>
    </source>
</evidence>
<feature type="transmembrane region" description="Helical" evidence="7">
    <location>
        <begin position="379"/>
        <end position="398"/>
    </location>
</feature>
<dbReference type="GO" id="GO:0022857">
    <property type="term" value="F:transmembrane transporter activity"/>
    <property type="evidence" value="ECO:0007669"/>
    <property type="project" value="InterPro"/>
</dbReference>
<dbReference type="InterPro" id="IPR036259">
    <property type="entry name" value="MFS_trans_sf"/>
</dbReference>
<feature type="transmembrane region" description="Helical" evidence="7">
    <location>
        <begin position="226"/>
        <end position="246"/>
    </location>
</feature>
<dbReference type="Proteomes" id="UP000799770">
    <property type="component" value="Unassembled WGS sequence"/>
</dbReference>
<feature type="transmembrane region" description="Helical" evidence="7">
    <location>
        <begin position="107"/>
        <end position="127"/>
    </location>
</feature>
<evidence type="ECO:0000256" key="6">
    <source>
        <dbReference type="SAM" id="MobiDB-lite"/>
    </source>
</evidence>
<feature type="domain" description="Major facilitator superfamily (MFS) profile" evidence="8">
    <location>
        <begin position="69"/>
        <end position="498"/>
    </location>
</feature>
<comment type="similarity">
    <text evidence="2">Belongs to the major facilitator superfamily.</text>
</comment>
<comment type="subcellular location">
    <subcellularLocation>
        <location evidence="1">Membrane</location>
        <topology evidence="1">Multi-pass membrane protein</topology>
    </subcellularLocation>
</comment>
<feature type="transmembrane region" description="Helical" evidence="7">
    <location>
        <begin position="340"/>
        <end position="358"/>
    </location>
</feature>
<feature type="transmembrane region" description="Helical" evidence="7">
    <location>
        <begin position="472"/>
        <end position="495"/>
    </location>
</feature>
<feature type="transmembrane region" description="Helical" evidence="7">
    <location>
        <begin position="437"/>
        <end position="460"/>
    </location>
</feature>
<feature type="transmembrane region" description="Helical" evidence="7">
    <location>
        <begin position="404"/>
        <end position="425"/>
    </location>
</feature>
<evidence type="ECO:0000256" key="1">
    <source>
        <dbReference type="ARBA" id="ARBA00004141"/>
    </source>
</evidence>
<feature type="region of interest" description="Disordered" evidence="6">
    <location>
        <begin position="1"/>
        <end position="62"/>
    </location>
</feature>
<dbReference type="SUPFAM" id="SSF103473">
    <property type="entry name" value="MFS general substrate transporter"/>
    <property type="match status" value="1"/>
</dbReference>
<evidence type="ECO:0000313" key="10">
    <source>
        <dbReference type="Proteomes" id="UP000799770"/>
    </source>
</evidence>
<evidence type="ECO:0000256" key="4">
    <source>
        <dbReference type="ARBA" id="ARBA00022989"/>
    </source>
</evidence>
<keyword evidence="10" id="KW-1185">Reference proteome</keyword>
<evidence type="ECO:0000256" key="3">
    <source>
        <dbReference type="ARBA" id="ARBA00022692"/>
    </source>
</evidence>
<sequence length="508" mass="55433">METSSVSEKRASSSEEQHATASSQVEDSGAEEQKTTNISLITTDDPNSVVFDGPDDPEDPQNWPNKYKYGLVGLLSAMQTMVNLGTLMCTPAVPVILQSFGARNNDYYSVLLVAIWELGEACGPLLVAPMSEYFGRLPVYHTANVMFTVWTIASALSQNVEMLIAFRFLTGLSVASVTLDATVVGDMFPVEKRGTVQSILGIAPLIGPVLGPTIGGMISESIGWRWMFWILAICSGVIEVGFIAFFRETYKVAILRKKTKRLRKETGNEQLRPSIERPSSFELFLQKGLIRPARMICLSPVLILLAIHVSVIFAYLYILLTTLTPVFEHNYGFSTRSASLVYIGIGLGMVCGMFCCRYTLDRFVRYNKTKGRAKPEQRLVPMVAGGIVVPIGLLVYGWTAQVRAHWMVPVVGLAICGFSVATTIISSFSYLVDAFGIYAASAIAAIITLRCVAGVLLPLAGPALFAKLGLGWGATLLALISLAFLPIPIVMMRVGERIRNSSKLKIIF</sequence>
<dbReference type="AlphaFoldDB" id="A0A6A5Z936"/>
<feature type="compositionally biased region" description="Polar residues" evidence="6">
    <location>
        <begin position="35"/>
        <end position="46"/>
    </location>
</feature>
<feature type="transmembrane region" description="Helical" evidence="7">
    <location>
        <begin position="139"/>
        <end position="158"/>
    </location>
</feature>
<dbReference type="PANTHER" id="PTHR23502:SF163">
    <property type="entry name" value="MAJOR FACILITATOR SUPERFAMILY (MFS) PROFILE DOMAIN-CONTAINING PROTEIN"/>
    <property type="match status" value="1"/>
</dbReference>
<evidence type="ECO:0000313" key="9">
    <source>
        <dbReference type="EMBL" id="KAF2115247.1"/>
    </source>
</evidence>
<evidence type="ECO:0000256" key="5">
    <source>
        <dbReference type="ARBA" id="ARBA00023136"/>
    </source>
</evidence>
<protein>
    <submittedName>
        <fullName evidence="9">Membrane transporter</fullName>
    </submittedName>
</protein>
<keyword evidence="3 7" id="KW-0812">Transmembrane</keyword>
<dbReference type="InterPro" id="IPR020846">
    <property type="entry name" value="MFS_dom"/>
</dbReference>
<accession>A0A6A5Z936</accession>
<dbReference type="FunFam" id="1.20.1250.20:FF:000082">
    <property type="entry name" value="MFS multidrug transporter, putative"/>
    <property type="match status" value="1"/>
</dbReference>
<dbReference type="Pfam" id="PF07690">
    <property type="entry name" value="MFS_1"/>
    <property type="match status" value="1"/>
</dbReference>
<evidence type="ECO:0000259" key="8">
    <source>
        <dbReference type="PROSITE" id="PS50850"/>
    </source>
</evidence>
<dbReference type="GO" id="GO:0016020">
    <property type="term" value="C:membrane"/>
    <property type="evidence" value="ECO:0007669"/>
    <property type="project" value="UniProtKB-SubCell"/>
</dbReference>
<reference evidence="9" key="1">
    <citation type="journal article" date="2020" name="Stud. Mycol.">
        <title>101 Dothideomycetes genomes: a test case for predicting lifestyles and emergence of pathogens.</title>
        <authorList>
            <person name="Haridas S."/>
            <person name="Albert R."/>
            <person name="Binder M."/>
            <person name="Bloem J."/>
            <person name="Labutti K."/>
            <person name="Salamov A."/>
            <person name="Andreopoulos B."/>
            <person name="Baker S."/>
            <person name="Barry K."/>
            <person name="Bills G."/>
            <person name="Bluhm B."/>
            <person name="Cannon C."/>
            <person name="Castanera R."/>
            <person name="Culley D."/>
            <person name="Daum C."/>
            <person name="Ezra D."/>
            <person name="Gonzalez J."/>
            <person name="Henrissat B."/>
            <person name="Kuo A."/>
            <person name="Liang C."/>
            <person name="Lipzen A."/>
            <person name="Lutzoni F."/>
            <person name="Magnuson J."/>
            <person name="Mondo S."/>
            <person name="Nolan M."/>
            <person name="Ohm R."/>
            <person name="Pangilinan J."/>
            <person name="Park H.-J."/>
            <person name="Ramirez L."/>
            <person name="Alfaro M."/>
            <person name="Sun H."/>
            <person name="Tritt A."/>
            <person name="Yoshinaga Y."/>
            <person name="Zwiers L.-H."/>
            <person name="Turgeon B."/>
            <person name="Goodwin S."/>
            <person name="Spatafora J."/>
            <person name="Crous P."/>
            <person name="Grigoriev I."/>
        </authorList>
    </citation>
    <scope>NUCLEOTIDE SEQUENCE</scope>
    <source>
        <strain evidence="9">CBS 627.86</strain>
    </source>
</reference>
<feature type="compositionally biased region" description="Basic and acidic residues" evidence="6">
    <location>
        <begin position="7"/>
        <end position="18"/>
    </location>
</feature>
<proteinExistence type="inferred from homology"/>
<keyword evidence="5 7" id="KW-0472">Membrane</keyword>
<feature type="transmembrane region" description="Helical" evidence="7">
    <location>
        <begin position="164"/>
        <end position="184"/>
    </location>
</feature>
<feature type="transmembrane region" description="Helical" evidence="7">
    <location>
        <begin position="296"/>
        <end position="320"/>
    </location>
</feature>
<keyword evidence="4 7" id="KW-1133">Transmembrane helix</keyword>
<dbReference type="CDD" id="cd17323">
    <property type="entry name" value="MFS_Tpo1_MDR_like"/>
    <property type="match status" value="1"/>
</dbReference>
<dbReference type="InterPro" id="IPR011701">
    <property type="entry name" value="MFS"/>
</dbReference>
<organism evidence="9 10">
    <name type="scientific">Lophiotrema nucula</name>
    <dbReference type="NCBI Taxonomy" id="690887"/>
    <lineage>
        <taxon>Eukaryota</taxon>
        <taxon>Fungi</taxon>
        <taxon>Dikarya</taxon>
        <taxon>Ascomycota</taxon>
        <taxon>Pezizomycotina</taxon>
        <taxon>Dothideomycetes</taxon>
        <taxon>Pleosporomycetidae</taxon>
        <taxon>Pleosporales</taxon>
        <taxon>Lophiotremataceae</taxon>
        <taxon>Lophiotrema</taxon>
    </lineage>
</organism>
<dbReference type="PROSITE" id="PS50850">
    <property type="entry name" value="MFS"/>
    <property type="match status" value="1"/>
</dbReference>
<dbReference type="EMBL" id="ML977323">
    <property type="protein sequence ID" value="KAF2115247.1"/>
    <property type="molecule type" value="Genomic_DNA"/>
</dbReference>
<dbReference type="PANTHER" id="PTHR23502">
    <property type="entry name" value="MAJOR FACILITATOR SUPERFAMILY"/>
    <property type="match status" value="1"/>
</dbReference>
<name>A0A6A5Z936_9PLEO</name>
<dbReference type="Gene3D" id="1.20.1250.20">
    <property type="entry name" value="MFS general substrate transporter like domains"/>
    <property type="match status" value="1"/>
</dbReference>
<gene>
    <name evidence="9" type="ORF">BDV96DRAFT_575152</name>
</gene>
<evidence type="ECO:0000256" key="7">
    <source>
        <dbReference type="SAM" id="Phobius"/>
    </source>
</evidence>
<dbReference type="OrthoDB" id="5296287at2759"/>